<feature type="domain" description="YgjP-like metallopeptidase" evidence="2">
    <location>
        <begin position="74"/>
        <end position="287"/>
    </location>
</feature>
<dbReference type="Proteomes" id="UP000266206">
    <property type="component" value="Unassembled WGS sequence"/>
</dbReference>
<comment type="caution">
    <text evidence="3">The sequence shown here is derived from an EMBL/GenBank/DDBJ whole genome shotgun (WGS) entry which is preliminary data.</text>
</comment>
<protein>
    <recommendedName>
        <fullName evidence="2">YgjP-like metallopeptidase domain-containing protein</fullName>
    </recommendedName>
</protein>
<dbReference type="PANTHER" id="PTHR30399:SF1">
    <property type="entry name" value="UTP PYROPHOSPHATASE"/>
    <property type="match status" value="1"/>
</dbReference>
<feature type="region of interest" description="Disordered" evidence="1">
    <location>
        <begin position="1"/>
        <end position="52"/>
    </location>
</feature>
<dbReference type="PANTHER" id="PTHR30399">
    <property type="entry name" value="UNCHARACTERIZED PROTEIN YGJP"/>
    <property type="match status" value="1"/>
</dbReference>
<dbReference type="EMBL" id="NQYH01000007">
    <property type="protein sequence ID" value="RIY40746.1"/>
    <property type="molecule type" value="Genomic_DNA"/>
</dbReference>
<organism evidence="3 4">
    <name type="scientific">Neopusillimonas maritima</name>
    <dbReference type="NCBI Taxonomy" id="2026239"/>
    <lineage>
        <taxon>Bacteria</taxon>
        <taxon>Pseudomonadati</taxon>
        <taxon>Pseudomonadota</taxon>
        <taxon>Betaproteobacteria</taxon>
        <taxon>Burkholderiales</taxon>
        <taxon>Alcaligenaceae</taxon>
        <taxon>Neopusillimonas</taxon>
    </lineage>
</organism>
<dbReference type="InterPro" id="IPR053136">
    <property type="entry name" value="UTP_pyrophosphatase-like"/>
</dbReference>
<dbReference type="CDD" id="cd07344">
    <property type="entry name" value="M48_yhfN_like"/>
    <property type="match status" value="1"/>
</dbReference>
<dbReference type="RefSeq" id="WP_114421116.1">
    <property type="nucleotide sequence ID" value="NZ_NQYH01000007.1"/>
</dbReference>
<dbReference type="Pfam" id="PF01863">
    <property type="entry name" value="YgjP-like"/>
    <property type="match status" value="1"/>
</dbReference>
<sequence length="301" mass="34475">MAPNEQLALFEYASPSGKPEKPPAPSPALRTENAHNNGPIPTPPPPSLPDGAQWRETVTSLQTIGFVLLRSRRKSIGLQVNEDGLRVTAPRWVSLKQINAAIDDKATWILAKIRHHQERRKKLALADTQWHDGGRIPYLGNLIILRLGLETQTRFHGDTQAPKPDDALLIGLPANADHRRVRDSTHMWLQARAKEWFDLRIRYFTHHHPDLSINRWRLSNATTRWGSCNSDRNIMLNWRLIHFEPDVIDYVIAHELAHLRHMDHSPSFWREVGRLCPGFERARDILRGQDPASLPLLQGDF</sequence>
<evidence type="ECO:0000256" key="1">
    <source>
        <dbReference type="SAM" id="MobiDB-lite"/>
    </source>
</evidence>
<name>A0A3A1YTC4_9BURK</name>
<dbReference type="InterPro" id="IPR002725">
    <property type="entry name" value="YgjP-like_metallopeptidase"/>
</dbReference>
<evidence type="ECO:0000313" key="3">
    <source>
        <dbReference type="EMBL" id="RIY40746.1"/>
    </source>
</evidence>
<evidence type="ECO:0000259" key="2">
    <source>
        <dbReference type="Pfam" id="PF01863"/>
    </source>
</evidence>
<gene>
    <name evidence="3" type="ORF">CJP73_09855</name>
</gene>
<reference evidence="3 4" key="1">
    <citation type="submission" date="2017-08" db="EMBL/GenBank/DDBJ databases">
        <title>Pusillimonas indicus sp. nov., a member of the family Alcaligenaceae isolated from surface seawater.</title>
        <authorList>
            <person name="Li J."/>
        </authorList>
    </citation>
    <scope>NUCLEOTIDE SEQUENCE [LARGE SCALE GENOMIC DNA]</scope>
    <source>
        <strain evidence="3 4">L52-1-41</strain>
    </source>
</reference>
<accession>A0A3A1YTC4</accession>
<proteinExistence type="predicted"/>
<evidence type="ECO:0000313" key="4">
    <source>
        <dbReference type="Proteomes" id="UP000266206"/>
    </source>
</evidence>
<dbReference type="Gene3D" id="3.30.2010.10">
    <property type="entry name" value="Metalloproteases ('zincins'), catalytic domain"/>
    <property type="match status" value="1"/>
</dbReference>
<dbReference type="OrthoDB" id="9811177at2"/>
<dbReference type="AlphaFoldDB" id="A0A3A1YTC4"/>